<name>A0A838CSK1_9BACI</name>
<sequence>MYFPSKKDIWLSLLYWGVILFIVLIYIFGGEPVGMQLITYKSVLGYVLSASTIGLLLWIWFRTGYKLVDGIIKVQYGPFRRTITIKEIKKLNKNMSPFMAPALSVDRLEILHNNYKIIHVSPKNEEEFIRLLVKENPKIQISHKIYSENLQQ</sequence>
<feature type="transmembrane region" description="Helical" evidence="1">
    <location>
        <begin position="43"/>
        <end position="61"/>
    </location>
</feature>
<keyword evidence="1" id="KW-0472">Membrane</keyword>
<organism evidence="3 4">
    <name type="scientific">Halobacillus locisalis</name>
    <dbReference type="NCBI Taxonomy" id="220753"/>
    <lineage>
        <taxon>Bacteria</taxon>
        <taxon>Bacillati</taxon>
        <taxon>Bacillota</taxon>
        <taxon>Bacilli</taxon>
        <taxon>Bacillales</taxon>
        <taxon>Bacillaceae</taxon>
        <taxon>Halobacillus</taxon>
    </lineage>
</organism>
<comment type="caution">
    <text evidence="3">The sequence shown here is derived from an EMBL/GenBank/DDBJ whole genome shotgun (WGS) entry which is preliminary data.</text>
</comment>
<evidence type="ECO:0000313" key="3">
    <source>
        <dbReference type="EMBL" id="MBA2174924.1"/>
    </source>
</evidence>
<dbReference type="GO" id="GO:0030153">
    <property type="term" value="P:bacteriocin immunity"/>
    <property type="evidence" value="ECO:0007669"/>
    <property type="project" value="InterPro"/>
</dbReference>
<dbReference type="Proteomes" id="UP000571017">
    <property type="component" value="Unassembled WGS sequence"/>
</dbReference>
<keyword evidence="4" id="KW-1185">Reference proteome</keyword>
<dbReference type="Pfam" id="PF06713">
    <property type="entry name" value="bPH_4"/>
    <property type="match status" value="1"/>
</dbReference>
<evidence type="ECO:0000313" key="4">
    <source>
        <dbReference type="Proteomes" id="UP000571017"/>
    </source>
</evidence>
<feature type="domain" description="Uncharacterized protein YyaB-like PH" evidence="2">
    <location>
        <begin position="63"/>
        <end position="136"/>
    </location>
</feature>
<accession>A0A838CSK1</accession>
<dbReference type="RefSeq" id="WP_181471977.1">
    <property type="nucleotide sequence ID" value="NZ_JACEFG010000002.1"/>
</dbReference>
<dbReference type="InterPro" id="IPR009589">
    <property type="entry name" value="PH_YyaB-like"/>
</dbReference>
<keyword evidence="1" id="KW-0812">Transmembrane</keyword>
<protein>
    <submittedName>
        <fullName evidence="3">PH domain-containing protein</fullName>
    </submittedName>
</protein>
<reference evidence="3 4" key="1">
    <citation type="journal article" date="2004" name="Extremophiles">
        <title>Halobacillus locisalis sp. nov., a halophilic bacterium isolated from a marine solar saltern of the Yellow Sea in Korea.</title>
        <authorList>
            <person name="Yoon J.H."/>
            <person name="Kang K.H."/>
            <person name="Oh T.K."/>
            <person name="Park Y.H."/>
        </authorList>
    </citation>
    <scope>NUCLEOTIDE SEQUENCE [LARGE SCALE GENOMIC DNA]</scope>
    <source>
        <strain evidence="3 4">KCTC 3788</strain>
    </source>
</reference>
<evidence type="ECO:0000256" key="1">
    <source>
        <dbReference type="SAM" id="Phobius"/>
    </source>
</evidence>
<keyword evidence="1" id="KW-1133">Transmembrane helix</keyword>
<proteinExistence type="predicted"/>
<gene>
    <name evidence="3" type="ORF">H0266_08475</name>
</gene>
<evidence type="ECO:0000259" key="2">
    <source>
        <dbReference type="Pfam" id="PF06713"/>
    </source>
</evidence>
<dbReference type="AlphaFoldDB" id="A0A838CSK1"/>
<dbReference type="EMBL" id="JACEFG010000002">
    <property type="protein sequence ID" value="MBA2174924.1"/>
    <property type="molecule type" value="Genomic_DNA"/>
</dbReference>
<feature type="transmembrane region" description="Helical" evidence="1">
    <location>
        <begin position="9"/>
        <end position="28"/>
    </location>
</feature>